<protein>
    <submittedName>
        <fullName evidence="2">Uncharacterized protein</fullName>
    </submittedName>
</protein>
<evidence type="ECO:0000313" key="3">
    <source>
        <dbReference type="Proteomes" id="UP000488299"/>
    </source>
</evidence>
<feature type="transmembrane region" description="Helical" evidence="1">
    <location>
        <begin position="12"/>
        <end position="29"/>
    </location>
</feature>
<gene>
    <name evidence="2" type="ORF">F5984_06285</name>
</gene>
<dbReference type="AlphaFoldDB" id="A0A7J5U2G0"/>
<evidence type="ECO:0000313" key="2">
    <source>
        <dbReference type="EMBL" id="KAB7731828.1"/>
    </source>
</evidence>
<sequence length="122" mass="13638">MLSAFPYRLTIARLLLGLHLLMLINGVVFQHSHRLADGTVVSHAHPYIPVGDDPYQPNNHTQQEIIWLDSLSHLLYTDWQPSLFVLLLPVVLSLLSVPPLFRASVFKPATLAVFLLRGPPVA</sequence>
<keyword evidence="3" id="KW-1185">Reference proteome</keyword>
<organism evidence="2 3">
    <name type="scientific">Rudanella paleaurantiibacter</name>
    <dbReference type="NCBI Taxonomy" id="2614655"/>
    <lineage>
        <taxon>Bacteria</taxon>
        <taxon>Pseudomonadati</taxon>
        <taxon>Bacteroidota</taxon>
        <taxon>Cytophagia</taxon>
        <taxon>Cytophagales</taxon>
        <taxon>Cytophagaceae</taxon>
        <taxon>Rudanella</taxon>
    </lineage>
</organism>
<keyword evidence="1" id="KW-1133">Transmembrane helix</keyword>
<comment type="caution">
    <text evidence="2">The sequence shown here is derived from an EMBL/GenBank/DDBJ whole genome shotgun (WGS) entry which is preliminary data.</text>
</comment>
<dbReference type="Proteomes" id="UP000488299">
    <property type="component" value="Unassembled WGS sequence"/>
</dbReference>
<keyword evidence="1" id="KW-0472">Membrane</keyword>
<evidence type="ECO:0000256" key="1">
    <source>
        <dbReference type="SAM" id="Phobius"/>
    </source>
</evidence>
<name>A0A7J5U2G0_9BACT</name>
<reference evidence="2 3" key="1">
    <citation type="submission" date="2019-10" db="EMBL/GenBank/DDBJ databases">
        <title>Rudanella paleaurantiibacter sp. nov., isolated from sludge.</title>
        <authorList>
            <person name="Xu S.Q."/>
        </authorList>
    </citation>
    <scope>NUCLEOTIDE SEQUENCE [LARGE SCALE GENOMIC DNA]</scope>
    <source>
        <strain evidence="2 3">HX-22-17</strain>
    </source>
</reference>
<keyword evidence="1" id="KW-0812">Transmembrane</keyword>
<accession>A0A7J5U2G0</accession>
<proteinExistence type="predicted"/>
<feature type="transmembrane region" description="Helical" evidence="1">
    <location>
        <begin position="83"/>
        <end position="101"/>
    </location>
</feature>
<dbReference type="EMBL" id="WELI01000002">
    <property type="protein sequence ID" value="KAB7731828.1"/>
    <property type="molecule type" value="Genomic_DNA"/>
</dbReference>
<dbReference type="RefSeq" id="WP_152123419.1">
    <property type="nucleotide sequence ID" value="NZ_WELI01000002.1"/>
</dbReference>